<evidence type="ECO:0000256" key="2">
    <source>
        <dbReference type="ARBA" id="ARBA00023274"/>
    </source>
</evidence>
<dbReference type="GO" id="GO:0005840">
    <property type="term" value="C:ribosome"/>
    <property type="evidence" value="ECO:0007669"/>
    <property type="project" value="UniProtKB-KW"/>
</dbReference>
<organism evidence="5 6">
    <name type="scientific">candidate division MSBL1 archaeon SCGC-AAA261F17</name>
    <dbReference type="NCBI Taxonomy" id="1698274"/>
    <lineage>
        <taxon>Archaea</taxon>
        <taxon>Methanobacteriati</taxon>
        <taxon>Methanobacteriota</taxon>
        <taxon>candidate division MSBL1</taxon>
    </lineage>
</organism>
<accession>A0A133V779</accession>
<evidence type="ECO:0000256" key="3">
    <source>
        <dbReference type="HAMAP-Rule" id="MF_00359"/>
    </source>
</evidence>
<name>A0A133V779_9EURY</name>
<dbReference type="InterPro" id="IPR030838">
    <property type="entry name" value="Ribosomal_eS1_arc"/>
</dbReference>
<dbReference type="AlphaFoldDB" id="A0A133V779"/>
<dbReference type="GO" id="GO:0003735">
    <property type="term" value="F:structural constituent of ribosome"/>
    <property type="evidence" value="ECO:0007669"/>
    <property type="project" value="InterPro"/>
</dbReference>
<comment type="similarity">
    <text evidence="3 4">Belongs to the eukaryotic ribosomal protein eS1 family.</text>
</comment>
<evidence type="ECO:0000313" key="6">
    <source>
        <dbReference type="Proteomes" id="UP000070035"/>
    </source>
</evidence>
<dbReference type="GO" id="GO:1990904">
    <property type="term" value="C:ribonucleoprotein complex"/>
    <property type="evidence" value="ECO:0007669"/>
    <property type="project" value="UniProtKB-KW"/>
</dbReference>
<gene>
    <name evidence="3" type="primary">rps3ae</name>
    <name evidence="5" type="ORF">AKJ44_00860</name>
</gene>
<dbReference type="InterPro" id="IPR001593">
    <property type="entry name" value="Ribosomal_eS1"/>
</dbReference>
<evidence type="ECO:0000313" key="5">
    <source>
        <dbReference type="EMBL" id="KXB02315.1"/>
    </source>
</evidence>
<dbReference type="HAMAP" id="MF_00359">
    <property type="entry name" value="Ribosomal_eS1"/>
    <property type="match status" value="1"/>
</dbReference>
<dbReference type="Pfam" id="PF01015">
    <property type="entry name" value="Ribosomal_S3Ae"/>
    <property type="match status" value="1"/>
</dbReference>
<keyword evidence="6" id="KW-1185">Reference proteome</keyword>
<evidence type="ECO:0000256" key="1">
    <source>
        <dbReference type="ARBA" id="ARBA00022980"/>
    </source>
</evidence>
<dbReference type="SMART" id="SM01397">
    <property type="entry name" value="Ribosomal_S3Ae"/>
    <property type="match status" value="1"/>
</dbReference>
<keyword evidence="2 3" id="KW-0687">Ribonucleoprotein</keyword>
<proteinExistence type="inferred from homology"/>
<dbReference type="Proteomes" id="UP000070035">
    <property type="component" value="Unassembled WGS sequence"/>
</dbReference>
<comment type="caution">
    <text evidence="5">The sequence shown here is derived from an EMBL/GenBank/DDBJ whole genome shotgun (WGS) entry which is preliminary data.</text>
</comment>
<dbReference type="NCBIfam" id="NF003142">
    <property type="entry name" value="PRK04057.1"/>
    <property type="match status" value="1"/>
</dbReference>
<dbReference type="InterPro" id="IPR018281">
    <property type="entry name" value="Ribosomal_eS1_CS"/>
</dbReference>
<protein>
    <recommendedName>
        <fullName evidence="3">Small ribosomal subunit protein eS1</fullName>
    </recommendedName>
</protein>
<dbReference type="PROSITE" id="PS01191">
    <property type="entry name" value="RIBOSOMAL_S3AE"/>
    <property type="match status" value="1"/>
</dbReference>
<keyword evidence="1 3" id="KW-0689">Ribosomal protein</keyword>
<evidence type="ECO:0000256" key="4">
    <source>
        <dbReference type="RuleBase" id="RU000668"/>
    </source>
</evidence>
<dbReference type="GO" id="GO:0006412">
    <property type="term" value="P:translation"/>
    <property type="evidence" value="ECO:0007669"/>
    <property type="project" value="UniProtKB-UniRule"/>
</dbReference>
<dbReference type="EMBL" id="LHXY01000006">
    <property type="protein sequence ID" value="KXB02315.1"/>
    <property type="molecule type" value="Genomic_DNA"/>
</dbReference>
<reference evidence="5 6" key="1">
    <citation type="journal article" date="2016" name="Sci. Rep.">
        <title>Metabolic traits of an uncultured archaeal lineage -MSBL1- from brine pools of the Red Sea.</title>
        <authorList>
            <person name="Mwirichia R."/>
            <person name="Alam I."/>
            <person name="Rashid M."/>
            <person name="Vinu M."/>
            <person name="Ba-Alawi W."/>
            <person name="Anthony Kamau A."/>
            <person name="Kamanda Ngugi D."/>
            <person name="Goker M."/>
            <person name="Klenk H.P."/>
            <person name="Bajic V."/>
            <person name="Stingl U."/>
        </authorList>
    </citation>
    <scope>NUCLEOTIDE SEQUENCE [LARGE SCALE GENOMIC DNA]</scope>
    <source>
        <strain evidence="5">SCGC-AAA261F17</strain>
    </source>
</reference>
<sequence length="190" mass="21919">MARAKGRDSWRLKKWYEIVASPMFGSQKIGETIAADPEQLKGRVLEVTLRDLIDDYSKSHVKLYFKVTRVEGERAITEFVSHDMARGYIRSQVRRRATKVDCRTDVTTANGKKLRITAMVISLRRVQSSHIDSIHSKMEETIQERAKKLEFDQLVQEIALGKLASDIYKRVKEICPIRRVEVKKSKVIGE</sequence>